<evidence type="ECO:0000313" key="2">
    <source>
        <dbReference type="EMBL" id="KAL3780973.1"/>
    </source>
</evidence>
<evidence type="ECO:0000313" key="3">
    <source>
        <dbReference type="Proteomes" id="UP001530315"/>
    </source>
</evidence>
<dbReference type="EMBL" id="JALLAZ020001088">
    <property type="protein sequence ID" value="KAL3780973.1"/>
    <property type="molecule type" value="Genomic_DNA"/>
</dbReference>
<evidence type="ECO:0008006" key="4">
    <source>
        <dbReference type="Google" id="ProtNLM"/>
    </source>
</evidence>
<name>A0ABD3NZ66_9STRA</name>
<accession>A0ABD3NZ66</accession>
<sequence>MAIQQARLHREASYLTRTLYRRCLRSIDVIAGGNDRDERDFAEREAEERGDPFADDDDDSKSDRRRTMRVSMTPPVNREEELRSRAEYYRAFARENFDGHDSLLGAHGFLTGDEGNTTNGLGWATDGVGGSGGGRRGWNQYQGGGGGGGEEGGGEGGRNNNGSVDGTSAAAGGGGYYMWREEQIDQFVYLIRSGEEKRRWIMNDYEFEDAHDVATTADDDDCGKTSSRGWSHELERRLRAFEVRSKSLVREMYRREGWMHSTDRGEQRVDDDGFFSDSDSEEEHVPEHRTGRRRDE</sequence>
<feature type="compositionally biased region" description="Basic and acidic residues" evidence="1">
    <location>
        <begin position="38"/>
        <end position="52"/>
    </location>
</feature>
<feature type="region of interest" description="Disordered" evidence="1">
    <location>
        <begin position="128"/>
        <end position="167"/>
    </location>
</feature>
<feature type="compositionally biased region" description="Acidic residues" evidence="1">
    <location>
        <begin position="272"/>
        <end position="282"/>
    </location>
</feature>
<dbReference type="AlphaFoldDB" id="A0ABD3NZ66"/>
<dbReference type="Proteomes" id="UP001530315">
    <property type="component" value="Unassembled WGS sequence"/>
</dbReference>
<protein>
    <recommendedName>
        <fullName evidence="4">CCD97-like C-terminal domain-containing protein</fullName>
    </recommendedName>
</protein>
<feature type="compositionally biased region" description="Gly residues" evidence="1">
    <location>
        <begin position="128"/>
        <end position="159"/>
    </location>
</feature>
<reference evidence="2 3" key="1">
    <citation type="submission" date="2024-10" db="EMBL/GenBank/DDBJ databases">
        <title>Updated reference genomes for cyclostephanoid diatoms.</title>
        <authorList>
            <person name="Roberts W.R."/>
            <person name="Alverson A.J."/>
        </authorList>
    </citation>
    <scope>NUCLEOTIDE SEQUENCE [LARGE SCALE GENOMIC DNA]</scope>
    <source>
        <strain evidence="2 3">AJA276-08</strain>
    </source>
</reference>
<feature type="compositionally biased region" description="Basic and acidic residues" evidence="1">
    <location>
        <begin position="259"/>
        <end position="271"/>
    </location>
</feature>
<comment type="caution">
    <text evidence="2">The sequence shown here is derived from an EMBL/GenBank/DDBJ whole genome shotgun (WGS) entry which is preliminary data.</text>
</comment>
<gene>
    <name evidence="2" type="ORF">ACHAW5_010428</name>
</gene>
<keyword evidence="3" id="KW-1185">Reference proteome</keyword>
<organism evidence="2 3">
    <name type="scientific">Stephanodiscus triporus</name>
    <dbReference type="NCBI Taxonomy" id="2934178"/>
    <lineage>
        <taxon>Eukaryota</taxon>
        <taxon>Sar</taxon>
        <taxon>Stramenopiles</taxon>
        <taxon>Ochrophyta</taxon>
        <taxon>Bacillariophyta</taxon>
        <taxon>Coscinodiscophyceae</taxon>
        <taxon>Thalassiosirophycidae</taxon>
        <taxon>Stephanodiscales</taxon>
        <taxon>Stephanodiscaceae</taxon>
        <taxon>Stephanodiscus</taxon>
    </lineage>
</organism>
<evidence type="ECO:0000256" key="1">
    <source>
        <dbReference type="SAM" id="MobiDB-lite"/>
    </source>
</evidence>
<feature type="region of interest" description="Disordered" evidence="1">
    <location>
        <begin position="259"/>
        <end position="296"/>
    </location>
</feature>
<feature type="region of interest" description="Disordered" evidence="1">
    <location>
        <begin position="38"/>
        <end position="81"/>
    </location>
</feature>
<feature type="compositionally biased region" description="Basic and acidic residues" evidence="1">
    <location>
        <begin position="283"/>
        <end position="296"/>
    </location>
</feature>
<proteinExistence type="predicted"/>